<accession>A0A1I3JUE8</accession>
<evidence type="ECO:0000313" key="2">
    <source>
        <dbReference type="EMBL" id="SFI63786.1"/>
    </source>
</evidence>
<dbReference type="Proteomes" id="UP000199630">
    <property type="component" value="Unassembled WGS sequence"/>
</dbReference>
<protein>
    <submittedName>
        <fullName evidence="2">Uncharacterized protein</fullName>
    </submittedName>
</protein>
<dbReference type="InterPro" id="IPR011990">
    <property type="entry name" value="TPR-like_helical_dom_sf"/>
</dbReference>
<proteinExistence type="predicted"/>
<feature type="chain" id="PRO_5011435818" evidence="1">
    <location>
        <begin position="22"/>
        <end position="245"/>
    </location>
</feature>
<dbReference type="AlphaFoldDB" id="A0A1I3JUE8"/>
<dbReference type="RefSeq" id="WP_090056643.1">
    <property type="nucleotide sequence ID" value="NZ_FORH01000001.1"/>
</dbReference>
<dbReference type="OrthoDB" id="7857753at2"/>
<gene>
    <name evidence="2" type="ORF">SAMN04487991_0467</name>
</gene>
<keyword evidence="1" id="KW-0732">Signal</keyword>
<dbReference type="STRING" id="588602.SAMN04487991_0467"/>
<name>A0A1I3JUE8_9RHOB</name>
<feature type="signal peptide" evidence="1">
    <location>
        <begin position="1"/>
        <end position="21"/>
    </location>
</feature>
<dbReference type="SUPFAM" id="SSF48452">
    <property type="entry name" value="TPR-like"/>
    <property type="match status" value="2"/>
</dbReference>
<dbReference type="EMBL" id="FORH01000001">
    <property type="protein sequence ID" value="SFI63786.1"/>
    <property type="molecule type" value="Genomic_DNA"/>
</dbReference>
<dbReference type="InterPro" id="IPR019734">
    <property type="entry name" value="TPR_rpt"/>
</dbReference>
<evidence type="ECO:0000256" key="1">
    <source>
        <dbReference type="SAM" id="SignalP"/>
    </source>
</evidence>
<keyword evidence="3" id="KW-1185">Reference proteome</keyword>
<sequence>MHLKFMSFCAVFAGTLISAQAVSAQAASADYTACAALNANAQPRETIATCSTALQNRTLADWQRADALSSRGVAYRQIGENGKSLRDLRAARHLDATPNTRRMLAWTWHELGYDKTAEWLYTRVLKDDDAAQGWLSRCVVRLGLDKEAQAIEDCREALTRDPESEDAAYFGSLALIRLDRPMEALSVSEAGLAHHDDSARLHLNKAMALALMGEIEATRDYSRKQAKRFPSEQGFQKLLSVLDPS</sequence>
<reference evidence="3" key="1">
    <citation type="submission" date="2016-10" db="EMBL/GenBank/DDBJ databases">
        <authorList>
            <person name="Varghese N."/>
            <person name="Submissions S."/>
        </authorList>
    </citation>
    <scope>NUCLEOTIDE SEQUENCE [LARGE SCALE GENOMIC DNA]</scope>
    <source>
        <strain evidence="3">DSM 26471</strain>
    </source>
</reference>
<dbReference type="SMART" id="SM00028">
    <property type="entry name" value="TPR"/>
    <property type="match status" value="3"/>
</dbReference>
<evidence type="ECO:0000313" key="3">
    <source>
        <dbReference type="Proteomes" id="UP000199630"/>
    </source>
</evidence>
<dbReference type="Gene3D" id="1.25.40.10">
    <property type="entry name" value="Tetratricopeptide repeat domain"/>
    <property type="match status" value="2"/>
</dbReference>
<organism evidence="2 3">
    <name type="scientific">Celeribacter neptunius</name>
    <dbReference type="NCBI Taxonomy" id="588602"/>
    <lineage>
        <taxon>Bacteria</taxon>
        <taxon>Pseudomonadati</taxon>
        <taxon>Pseudomonadota</taxon>
        <taxon>Alphaproteobacteria</taxon>
        <taxon>Rhodobacterales</taxon>
        <taxon>Roseobacteraceae</taxon>
        <taxon>Celeribacter</taxon>
    </lineage>
</organism>